<organism evidence="5 6">
    <name type="scientific">Couchioplanes caeruleus subsp. caeruleus</name>
    <dbReference type="NCBI Taxonomy" id="56427"/>
    <lineage>
        <taxon>Bacteria</taxon>
        <taxon>Bacillati</taxon>
        <taxon>Actinomycetota</taxon>
        <taxon>Actinomycetes</taxon>
        <taxon>Micromonosporales</taxon>
        <taxon>Micromonosporaceae</taxon>
        <taxon>Couchioplanes</taxon>
    </lineage>
</organism>
<protein>
    <recommendedName>
        <fullName evidence="4">GH16 domain-containing protein</fullName>
    </recommendedName>
</protein>
<comment type="caution">
    <text evidence="5">The sequence shown here is derived from an EMBL/GenBank/DDBJ whole genome shotgun (WGS) entry which is preliminary data.</text>
</comment>
<name>A0A1K0FDI0_9ACTN</name>
<reference evidence="5 6" key="1">
    <citation type="submission" date="2016-09" db="EMBL/GenBank/DDBJ databases">
        <title>Couchioplanes caeruleus draft genome sequence.</title>
        <authorList>
            <person name="Sheehan J."/>
            <person name="Caffrey P."/>
        </authorList>
    </citation>
    <scope>NUCLEOTIDE SEQUENCE [LARGE SCALE GENOMIC DNA]</scope>
    <source>
        <strain evidence="5 6">DSM 43634</strain>
    </source>
</reference>
<dbReference type="InterPro" id="IPR013320">
    <property type="entry name" value="ConA-like_dom_sf"/>
</dbReference>
<dbReference type="SUPFAM" id="SSF51055">
    <property type="entry name" value="Carbohydrate binding domain"/>
    <property type="match status" value="1"/>
</dbReference>
<dbReference type="GO" id="GO:0005975">
    <property type="term" value="P:carbohydrate metabolic process"/>
    <property type="evidence" value="ECO:0007669"/>
    <property type="project" value="InterPro"/>
</dbReference>
<evidence type="ECO:0000313" key="5">
    <source>
        <dbReference type="EMBL" id="OJF10800.1"/>
    </source>
</evidence>
<keyword evidence="6" id="KW-1185">Reference proteome</keyword>
<evidence type="ECO:0000256" key="3">
    <source>
        <dbReference type="SAM" id="MobiDB-lite"/>
    </source>
</evidence>
<dbReference type="SUPFAM" id="SSF49899">
    <property type="entry name" value="Concanavalin A-like lectins/glucanases"/>
    <property type="match status" value="1"/>
</dbReference>
<evidence type="ECO:0000256" key="2">
    <source>
        <dbReference type="ARBA" id="ARBA00022801"/>
    </source>
</evidence>
<evidence type="ECO:0000259" key="4">
    <source>
        <dbReference type="PROSITE" id="PS51762"/>
    </source>
</evidence>
<dbReference type="InterPro" id="IPR036573">
    <property type="entry name" value="CBM_sf_5/12"/>
</dbReference>
<gene>
    <name evidence="5" type="ORF">BG844_29900</name>
</gene>
<dbReference type="GO" id="GO:0030246">
    <property type="term" value="F:carbohydrate binding"/>
    <property type="evidence" value="ECO:0007669"/>
    <property type="project" value="InterPro"/>
</dbReference>
<feature type="compositionally biased region" description="Low complexity" evidence="3">
    <location>
        <begin position="258"/>
        <end position="269"/>
    </location>
</feature>
<keyword evidence="2" id="KW-0378">Hydrolase</keyword>
<dbReference type="InterPro" id="IPR050546">
    <property type="entry name" value="Glycosyl_Hydrlase_16"/>
</dbReference>
<dbReference type="AlphaFoldDB" id="A0A1K0FDI0"/>
<feature type="domain" description="GH16" evidence="4">
    <location>
        <begin position="44"/>
        <end position="244"/>
    </location>
</feature>
<feature type="region of interest" description="Disordered" evidence="3">
    <location>
        <begin position="244"/>
        <end position="300"/>
    </location>
</feature>
<dbReference type="RefSeq" id="WP_071808669.1">
    <property type="nucleotide sequence ID" value="NZ_MEIA01000458.1"/>
</dbReference>
<dbReference type="Proteomes" id="UP000182486">
    <property type="component" value="Unassembled WGS sequence"/>
</dbReference>
<dbReference type="PANTHER" id="PTHR10963">
    <property type="entry name" value="GLYCOSYL HYDROLASE-RELATED"/>
    <property type="match status" value="1"/>
</dbReference>
<proteinExistence type="inferred from homology"/>
<dbReference type="InterPro" id="IPR003610">
    <property type="entry name" value="CBM5/12"/>
</dbReference>
<accession>A0A1K0FDI0</accession>
<evidence type="ECO:0000256" key="1">
    <source>
        <dbReference type="ARBA" id="ARBA00006865"/>
    </source>
</evidence>
<sequence>MPRHSAPLKHAWIRPRLLVTLAVASAGLATAIWLPTRNDSADASEWRNNTIRTIASLEEFSDEFRGREGSTVDPQKWFLNTASTGNGLTFSQSTRNARLDGDGNLVIVARDSDRNGLTSAQLVSRSLFRRASGQIEAKIKVPDGDGLRPAFALFGANRTNPAAVNLLTDPIEDGEFHTYALAWTPDSVTLSRDGEVLQQTAAPQNGTDQLFRLSLSLFVTDAREADLPARMTVDFVRLGALPATPEPSAPPATPSSPAPATTAPAESPTTVPPTTPPVEESTAPPATTEPPAAPPTTSAPAAAAAPAWKAFTDYKVGDVVKFKGADYRVLEAHTSLPGWEPTTLVSLFKKV</sequence>
<dbReference type="PROSITE" id="PS51762">
    <property type="entry name" value="GH16_2"/>
    <property type="match status" value="1"/>
</dbReference>
<dbReference type="Gene3D" id="2.10.10.20">
    <property type="entry name" value="Carbohydrate-binding module superfamily 5/12"/>
    <property type="match status" value="1"/>
</dbReference>
<comment type="similarity">
    <text evidence="1">Belongs to the glycosyl hydrolase 16 family.</text>
</comment>
<dbReference type="EMBL" id="MEIA01000458">
    <property type="protein sequence ID" value="OJF10800.1"/>
    <property type="molecule type" value="Genomic_DNA"/>
</dbReference>
<dbReference type="Pfam" id="PF02839">
    <property type="entry name" value="CBM_5_12"/>
    <property type="match status" value="1"/>
</dbReference>
<dbReference type="PANTHER" id="PTHR10963:SF55">
    <property type="entry name" value="GLYCOSIDE HYDROLASE FAMILY 16 PROTEIN"/>
    <property type="match status" value="1"/>
</dbReference>
<dbReference type="InterPro" id="IPR000757">
    <property type="entry name" value="Beta-glucanase-like"/>
</dbReference>
<dbReference type="CDD" id="cd12214">
    <property type="entry name" value="ChiA1_BD"/>
    <property type="match status" value="1"/>
</dbReference>
<dbReference type="GO" id="GO:0005576">
    <property type="term" value="C:extracellular region"/>
    <property type="evidence" value="ECO:0007669"/>
    <property type="project" value="InterPro"/>
</dbReference>
<dbReference type="Gene3D" id="2.60.120.200">
    <property type="match status" value="2"/>
</dbReference>
<dbReference type="SMART" id="SM00495">
    <property type="entry name" value="ChtBD3"/>
    <property type="match status" value="1"/>
</dbReference>
<feature type="compositionally biased region" description="Pro residues" evidence="3">
    <location>
        <begin position="244"/>
        <end position="257"/>
    </location>
</feature>
<dbReference type="GO" id="GO:0004553">
    <property type="term" value="F:hydrolase activity, hydrolyzing O-glycosyl compounds"/>
    <property type="evidence" value="ECO:0007669"/>
    <property type="project" value="InterPro"/>
</dbReference>
<evidence type="ECO:0000313" key="6">
    <source>
        <dbReference type="Proteomes" id="UP000182486"/>
    </source>
</evidence>
<feature type="compositionally biased region" description="Low complexity" evidence="3">
    <location>
        <begin position="277"/>
        <end position="286"/>
    </location>
</feature>